<protein>
    <submittedName>
        <fullName evidence="6">Signal transduction histidine kinase LytS</fullName>
    </submittedName>
</protein>
<dbReference type="SUPFAM" id="SSF55874">
    <property type="entry name" value="ATPase domain of HSP90 chaperone/DNA topoisomerase II/histidine kinase"/>
    <property type="match status" value="1"/>
</dbReference>
<keyword evidence="6" id="KW-0418">Kinase</keyword>
<dbReference type="EMBL" id="ARZX01000001">
    <property type="protein sequence ID" value="EWH15231.1"/>
    <property type="molecule type" value="Genomic_DNA"/>
</dbReference>
<organism evidence="6 7">
    <name type="scientific">Cellulophaga geojensis KL-A</name>
    <dbReference type="NCBI Taxonomy" id="1328323"/>
    <lineage>
        <taxon>Bacteria</taxon>
        <taxon>Pseudomonadati</taxon>
        <taxon>Bacteroidota</taxon>
        <taxon>Flavobacteriia</taxon>
        <taxon>Flavobacteriales</taxon>
        <taxon>Flavobacteriaceae</taxon>
        <taxon>Cellulophaga</taxon>
    </lineage>
</organism>
<dbReference type="RefSeq" id="WP_034643147.1">
    <property type="nucleotide sequence ID" value="NZ_ARZX01000001.1"/>
</dbReference>
<reference evidence="6 7" key="1">
    <citation type="journal article" date="2014" name="Genome Announc.">
        <title>Draft Genome Sequence of the Carrageenan-Degrading Bacterium Cellulophaga sp. Strain KL-A, Isolated from Decaying Marine Algae.</title>
        <authorList>
            <person name="Shan D."/>
            <person name="Ying J."/>
            <person name="Li X."/>
            <person name="Gao Z."/>
            <person name="Wei G."/>
            <person name="Shao Z."/>
        </authorList>
    </citation>
    <scope>NUCLEOTIDE SEQUENCE [LARGE SCALE GENOMIC DNA]</scope>
    <source>
        <strain evidence="6 7">KL-A</strain>
    </source>
</reference>
<name>A0ABN0RTI2_9FLAO</name>
<keyword evidence="1" id="KW-0802">TPR repeat</keyword>
<dbReference type="InterPro" id="IPR050640">
    <property type="entry name" value="Bact_2-comp_sensor_kinase"/>
</dbReference>
<keyword evidence="4" id="KW-0732">Signal</keyword>
<dbReference type="PROSITE" id="PS50005">
    <property type="entry name" value="TPR"/>
    <property type="match status" value="1"/>
</dbReference>
<dbReference type="Pfam" id="PF06580">
    <property type="entry name" value="His_kinase"/>
    <property type="match status" value="1"/>
</dbReference>
<feature type="repeat" description="TPR" evidence="1">
    <location>
        <begin position="152"/>
        <end position="185"/>
    </location>
</feature>
<keyword evidence="6" id="KW-0808">Transferase</keyword>
<keyword evidence="3" id="KW-0812">Transmembrane</keyword>
<dbReference type="PANTHER" id="PTHR34220">
    <property type="entry name" value="SENSOR HISTIDINE KINASE YPDA"/>
    <property type="match status" value="1"/>
</dbReference>
<keyword evidence="3" id="KW-1133">Transmembrane helix</keyword>
<dbReference type="GO" id="GO:0016301">
    <property type="term" value="F:kinase activity"/>
    <property type="evidence" value="ECO:0007669"/>
    <property type="project" value="UniProtKB-KW"/>
</dbReference>
<dbReference type="InterPro" id="IPR036890">
    <property type="entry name" value="HATPase_C_sf"/>
</dbReference>
<dbReference type="InterPro" id="IPR011990">
    <property type="entry name" value="TPR-like_helical_dom_sf"/>
</dbReference>
<sequence length="730" mass="83364">MKLKKHILFLLLFVTAIAFSQVNTTKKLTIKGTVKTKEKRSPISGVEVSATSGSVVYTDAFGAYRIKAEVGDYLLFKSLEFETVEYRIKDDEDVDVLVEGLDEDTQISKSALHKMYIDSAKQFKKTDIGKSIDYIRLSLEQLGKRGNNKERAVSYALLGEIYQYHKQYDLAVDNYKESLTYNTTGESQLLLANAYLLNKEYKKSQTLFTTLLSNKKLSMYQKILVYEGLGDAYKGVKNTQQAVGNYTKGLDIAKKELVKPKITDLNTKIAEAYGDANQTKEAVGYFKNSLKSAESEAPQRALEVSERAADFYNKNNLYNEEMKLRKQSLEDIELLENSAKKKVEKRSTTLDKVEVPITRQRINYKIATNLIVQDKLDEAIPYLEESISEAAIEDDLVVQKDATRKLSEVYDDKGDYTRALETYKKYAAVADTLYARKEQEISRAERLSKQIAEKQNRITGLEKDKELYESKSSLEQTKQDLYTTTSTKQKIIIYALVLGMFLFGIAAFFFYRSNKQQKLANNLLALKSLRSQMNPHFIFNALNSVNNYISKSDERSANRFLSEFSTLMRAVLENSEEDFIPLTKELELLELYVKLEHSRFPDKFNYSITTDPNIDVAAFQIPPMLLQPYIENAIWHGLRYKNELGYLNINLKQKNKEAIEITIEDNGIGRKKSAELKTQNQKKQRSKGMGNIKKRVAILNSMYKDKVDVVVTDLSSNGTGTKVTLTLKKD</sequence>
<dbReference type="SUPFAM" id="SSF48452">
    <property type="entry name" value="TPR-like"/>
    <property type="match status" value="2"/>
</dbReference>
<keyword evidence="3" id="KW-0472">Membrane</keyword>
<dbReference type="SMART" id="SM00028">
    <property type="entry name" value="TPR"/>
    <property type="match status" value="3"/>
</dbReference>
<dbReference type="InterPro" id="IPR008969">
    <property type="entry name" value="CarboxyPept-like_regulatory"/>
</dbReference>
<feature type="transmembrane region" description="Helical" evidence="3">
    <location>
        <begin position="491"/>
        <end position="511"/>
    </location>
</feature>
<evidence type="ECO:0000259" key="5">
    <source>
        <dbReference type="Pfam" id="PF06580"/>
    </source>
</evidence>
<dbReference type="PANTHER" id="PTHR34220:SF7">
    <property type="entry name" value="SENSOR HISTIDINE KINASE YPDA"/>
    <property type="match status" value="1"/>
</dbReference>
<keyword evidence="7" id="KW-1185">Reference proteome</keyword>
<gene>
    <name evidence="6" type="ORF">KLA_01690</name>
</gene>
<dbReference type="Proteomes" id="UP000019275">
    <property type="component" value="Unassembled WGS sequence"/>
</dbReference>
<dbReference type="Gene3D" id="1.25.40.10">
    <property type="entry name" value="Tetratricopeptide repeat domain"/>
    <property type="match status" value="1"/>
</dbReference>
<dbReference type="InterPro" id="IPR019734">
    <property type="entry name" value="TPR_rpt"/>
</dbReference>
<evidence type="ECO:0000313" key="6">
    <source>
        <dbReference type="EMBL" id="EWH15231.1"/>
    </source>
</evidence>
<feature type="domain" description="Signal transduction histidine kinase internal region" evidence="5">
    <location>
        <begin position="526"/>
        <end position="604"/>
    </location>
</feature>
<keyword evidence="2" id="KW-0175">Coiled coil</keyword>
<evidence type="ECO:0000256" key="3">
    <source>
        <dbReference type="SAM" id="Phobius"/>
    </source>
</evidence>
<dbReference type="Gene3D" id="3.30.565.10">
    <property type="entry name" value="Histidine kinase-like ATPase, C-terminal domain"/>
    <property type="match status" value="1"/>
</dbReference>
<evidence type="ECO:0000256" key="2">
    <source>
        <dbReference type="SAM" id="Coils"/>
    </source>
</evidence>
<accession>A0ABN0RTI2</accession>
<feature type="signal peptide" evidence="4">
    <location>
        <begin position="1"/>
        <end position="20"/>
    </location>
</feature>
<comment type="caution">
    <text evidence="6">The sequence shown here is derived from an EMBL/GenBank/DDBJ whole genome shotgun (WGS) entry which is preliminary data.</text>
</comment>
<evidence type="ECO:0000256" key="1">
    <source>
        <dbReference type="PROSITE-ProRule" id="PRU00339"/>
    </source>
</evidence>
<dbReference type="Gene3D" id="2.60.40.1120">
    <property type="entry name" value="Carboxypeptidase-like, regulatory domain"/>
    <property type="match status" value="1"/>
</dbReference>
<feature type="chain" id="PRO_5046451170" evidence="4">
    <location>
        <begin position="21"/>
        <end position="730"/>
    </location>
</feature>
<feature type="coiled-coil region" evidence="2">
    <location>
        <begin position="434"/>
        <end position="471"/>
    </location>
</feature>
<dbReference type="InterPro" id="IPR010559">
    <property type="entry name" value="Sig_transdc_His_kin_internal"/>
</dbReference>
<dbReference type="SUPFAM" id="SSF49464">
    <property type="entry name" value="Carboxypeptidase regulatory domain-like"/>
    <property type="match status" value="1"/>
</dbReference>
<proteinExistence type="predicted"/>
<evidence type="ECO:0000313" key="7">
    <source>
        <dbReference type="Proteomes" id="UP000019275"/>
    </source>
</evidence>
<evidence type="ECO:0000256" key="4">
    <source>
        <dbReference type="SAM" id="SignalP"/>
    </source>
</evidence>